<feature type="region of interest" description="Disordered" evidence="7">
    <location>
        <begin position="556"/>
        <end position="633"/>
    </location>
</feature>
<dbReference type="EMBL" id="LNZH02000176">
    <property type="protein sequence ID" value="OCB88604.1"/>
    <property type="molecule type" value="Genomic_DNA"/>
</dbReference>
<comment type="similarity">
    <text evidence="2">Belongs to the major facilitator superfamily.</text>
</comment>
<gene>
    <name evidence="10" type="ORF">A7U60_g4307</name>
</gene>
<evidence type="ECO:0000256" key="8">
    <source>
        <dbReference type="SAM" id="Phobius"/>
    </source>
</evidence>
<organism evidence="10 11">
    <name type="scientific">Sanghuangporus baumii</name>
    <name type="common">Phellinus baumii</name>
    <dbReference type="NCBI Taxonomy" id="108892"/>
    <lineage>
        <taxon>Eukaryota</taxon>
        <taxon>Fungi</taxon>
        <taxon>Dikarya</taxon>
        <taxon>Basidiomycota</taxon>
        <taxon>Agaricomycotina</taxon>
        <taxon>Agaricomycetes</taxon>
        <taxon>Hymenochaetales</taxon>
        <taxon>Hymenochaetaceae</taxon>
        <taxon>Sanghuangporus</taxon>
    </lineage>
</organism>
<evidence type="ECO:0000256" key="5">
    <source>
        <dbReference type="ARBA" id="ARBA00022989"/>
    </source>
</evidence>
<feature type="transmembrane region" description="Helical" evidence="8">
    <location>
        <begin position="518"/>
        <end position="545"/>
    </location>
</feature>
<keyword evidence="11" id="KW-1185">Reference proteome</keyword>
<feature type="transmembrane region" description="Helical" evidence="8">
    <location>
        <begin position="365"/>
        <end position="383"/>
    </location>
</feature>
<dbReference type="GO" id="GO:0022857">
    <property type="term" value="F:transmembrane transporter activity"/>
    <property type="evidence" value="ECO:0007669"/>
    <property type="project" value="InterPro"/>
</dbReference>
<comment type="subcellular location">
    <subcellularLocation>
        <location evidence="1">Endomembrane system</location>
        <topology evidence="1">Multi-pass membrane protein</topology>
    </subcellularLocation>
</comment>
<evidence type="ECO:0000256" key="1">
    <source>
        <dbReference type="ARBA" id="ARBA00004127"/>
    </source>
</evidence>
<dbReference type="PROSITE" id="PS50850">
    <property type="entry name" value="MFS"/>
    <property type="match status" value="1"/>
</dbReference>
<proteinExistence type="inferred from homology"/>
<dbReference type="InterPro" id="IPR020846">
    <property type="entry name" value="MFS_dom"/>
</dbReference>
<feature type="transmembrane region" description="Helical" evidence="8">
    <location>
        <begin position="47"/>
        <end position="67"/>
    </location>
</feature>
<keyword evidence="5 8" id="KW-1133">Transmembrane helix</keyword>
<feature type="transmembrane region" description="Helical" evidence="8">
    <location>
        <begin position="220"/>
        <end position="239"/>
    </location>
</feature>
<dbReference type="CDD" id="cd17502">
    <property type="entry name" value="MFS_Azr1_MDR_like"/>
    <property type="match status" value="1"/>
</dbReference>
<dbReference type="Gene3D" id="1.20.1720.10">
    <property type="entry name" value="Multidrug resistance protein D"/>
    <property type="match status" value="1"/>
</dbReference>
<dbReference type="FunFam" id="1.20.1720.10:FF:000013">
    <property type="entry name" value="Related to multidrug resistance proteins"/>
    <property type="match status" value="1"/>
</dbReference>
<evidence type="ECO:0000256" key="4">
    <source>
        <dbReference type="ARBA" id="ARBA00022692"/>
    </source>
</evidence>
<evidence type="ECO:0000259" key="9">
    <source>
        <dbReference type="PROSITE" id="PS50850"/>
    </source>
</evidence>
<dbReference type="Gene3D" id="1.20.1250.20">
    <property type="entry name" value="MFS general substrate transporter like domains"/>
    <property type="match status" value="1"/>
</dbReference>
<feature type="compositionally biased region" description="Basic and acidic residues" evidence="7">
    <location>
        <begin position="588"/>
        <end position="600"/>
    </location>
</feature>
<keyword evidence="3" id="KW-0813">Transport</keyword>
<feature type="transmembrane region" description="Helical" evidence="8">
    <location>
        <begin position="389"/>
        <end position="408"/>
    </location>
</feature>
<feature type="compositionally biased region" description="Basic and acidic residues" evidence="7">
    <location>
        <begin position="1"/>
        <end position="11"/>
    </location>
</feature>
<name>A0A9Q5HZ72_SANBA</name>
<feature type="transmembrane region" description="Helical" evidence="8">
    <location>
        <begin position="420"/>
        <end position="442"/>
    </location>
</feature>
<feature type="transmembrane region" description="Helical" evidence="8">
    <location>
        <begin position="102"/>
        <end position="120"/>
    </location>
</feature>
<dbReference type="InterPro" id="IPR011701">
    <property type="entry name" value="MFS"/>
</dbReference>
<evidence type="ECO:0000256" key="3">
    <source>
        <dbReference type="ARBA" id="ARBA00022448"/>
    </source>
</evidence>
<reference evidence="10" key="1">
    <citation type="submission" date="2016-06" db="EMBL/GenBank/DDBJ databases">
        <title>Draft Genome sequence of the fungus Inonotus baumii.</title>
        <authorList>
            <person name="Zhu H."/>
            <person name="Lin W."/>
        </authorList>
    </citation>
    <scope>NUCLEOTIDE SEQUENCE</scope>
    <source>
        <strain evidence="10">821</strain>
    </source>
</reference>
<evidence type="ECO:0000313" key="10">
    <source>
        <dbReference type="EMBL" id="OCB88604.1"/>
    </source>
</evidence>
<feature type="transmembrane region" description="Helical" evidence="8">
    <location>
        <begin position="190"/>
        <end position="208"/>
    </location>
</feature>
<keyword evidence="6 8" id="KW-0472">Membrane</keyword>
<sequence length="633" mass="68600">MEKQNHSDIQETTRTISESPAHPPAPKQKPGAAWKANEQHVLPENRLLIVFPGLMLCVFLAALDQVIPGFVAVYWIFTDTIQTIVATALPTIVKQLQGGRNFSWVGSAYLLGAATLSPLYGKLSDVTGRKPLLFAVIAIFLVSSALCGAAQNMTWLIVCRAIQGIGGGGILQLVHITISDIVSLEERGKYGGLIGSTWGIASVIGPLVGGAFTDHVSWRWCFFVNLPTGGLAAAILFFFLNLNPHHGRPLREHIAELDFLGLILVVSGVVCLLLGFNFSETSWSTPQTIALIVVGAVLLVLAGVNEMFTNRAAIVPPRLFKTRTTTIILVTCFLHGVGFFTATYYLPLFFQILGSSATGAGIRMIPYSFGSAALSALSGQIIAHTGYRPIIWAGFSIMTLGYGLMIMLDDTSSGLERVFYPLVAAVGTGCLFQIPLIALQAAMPLKDMATSTATYVFVRQLGGTVGVSIGQAIWSSEIRSKAKNLSGISIDTSPNALTESVRSLRSLYPDPAQLRQVIHVYTSAITTIWVSVTPMVGLCFVLVLFMRKYTLKRATVRSGKDPAQKNPDEVGDVETGVRSKDDDDNGAEDVKARDDEKERIDETDDIVEERRLRQRDTSPTTTVVDSHNIVERV</sequence>
<feature type="transmembrane region" description="Helical" evidence="8">
    <location>
        <begin position="328"/>
        <end position="353"/>
    </location>
</feature>
<accession>A0A9Q5HZ72</accession>
<feature type="transmembrane region" description="Helical" evidence="8">
    <location>
        <begin position="132"/>
        <end position="150"/>
    </location>
</feature>
<keyword evidence="4 8" id="KW-0812">Transmembrane</keyword>
<dbReference type="PANTHER" id="PTHR23501">
    <property type="entry name" value="MAJOR FACILITATOR SUPERFAMILY"/>
    <property type="match status" value="1"/>
</dbReference>
<dbReference type="SUPFAM" id="SSF103473">
    <property type="entry name" value="MFS general substrate transporter"/>
    <property type="match status" value="1"/>
</dbReference>
<evidence type="ECO:0000256" key="2">
    <source>
        <dbReference type="ARBA" id="ARBA00008335"/>
    </source>
</evidence>
<evidence type="ECO:0000256" key="7">
    <source>
        <dbReference type="SAM" id="MobiDB-lite"/>
    </source>
</evidence>
<dbReference type="InterPro" id="IPR036259">
    <property type="entry name" value="MFS_trans_sf"/>
</dbReference>
<dbReference type="GO" id="GO:0005886">
    <property type="term" value="C:plasma membrane"/>
    <property type="evidence" value="ECO:0007669"/>
    <property type="project" value="TreeGrafter"/>
</dbReference>
<dbReference type="OrthoDB" id="10021397at2759"/>
<dbReference type="Pfam" id="PF07690">
    <property type="entry name" value="MFS_1"/>
    <property type="match status" value="1"/>
</dbReference>
<feature type="transmembrane region" description="Helical" evidence="8">
    <location>
        <begin position="73"/>
        <end position="93"/>
    </location>
</feature>
<feature type="region of interest" description="Disordered" evidence="7">
    <location>
        <begin position="1"/>
        <end position="35"/>
    </location>
</feature>
<feature type="transmembrane region" description="Helical" evidence="8">
    <location>
        <begin position="288"/>
        <end position="308"/>
    </location>
</feature>
<feature type="transmembrane region" description="Helical" evidence="8">
    <location>
        <begin position="259"/>
        <end position="276"/>
    </location>
</feature>
<evidence type="ECO:0000256" key="6">
    <source>
        <dbReference type="ARBA" id="ARBA00023136"/>
    </source>
</evidence>
<dbReference type="AlphaFoldDB" id="A0A9Q5HZ72"/>
<evidence type="ECO:0000313" key="11">
    <source>
        <dbReference type="Proteomes" id="UP000757232"/>
    </source>
</evidence>
<protein>
    <submittedName>
        <fullName evidence="10">MFS general substrate transporter</fullName>
    </submittedName>
</protein>
<feature type="compositionally biased region" description="Basic and acidic residues" evidence="7">
    <location>
        <begin position="558"/>
        <end position="568"/>
    </location>
</feature>
<comment type="caution">
    <text evidence="10">The sequence shown here is derived from an EMBL/GenBank/DDBJ whole genome shotgun (WGS) entry which is preliminary data.</text>
</comment>
<dbReference type="PANTHER" id="PTHR23501:SF102">
    <property type="entry name" value="DRUG TRANSPORTER, PUTATIVE (AFU_ORTHOLOGUE AFUA_3G08530)-RELATED"/>
    <property type="match status" value="1"/>
</dbReference>
<feature type="domain" description="Major facilitator superfamily (MFS) profile" evidence="9">
    <location>
        <begin position="50"/>
        <end position="549"/>
    </location>
</feature>
<dbReference type="GO" id="GO:0012505">
    <property type="term" value="C:endomembrane system"/>
    <property type="evidence" value="ECO:0007669"/>
    <property type="project" value="UniProtKB-SubCell"/>
</dbReference>
<dbReference type="Proteomes" id="UP000757232">
    <property type="component" value="Unassembled WGS sequence"/>
</dbReference>